<dbReference type="Pfam" id="PF03004">
    <property type="entry name" value="Transposase_24"/>
    <property type="match status" value="1"/>
</dbReference>
<evidence type="ECO:0000313" key="3">
    <source>
        <dbReference type="EMBL" id="KAF9607547.1"/>
    </source>
</evidence>
<reference evidence="3 4" key="1">
    <citation type="submission" date="2020-10" db="EMBL/GenBank/DDBJ databases">
        <title>The Coptis chinensis genome and diversification of protoberbering-type alkaloids.</title>
        <authorList>
            <person name="Wang B."/>
            <person name="Shu S."/>
            <person name="Song C."/>
            <person name="Liu Y."/>
        </authorList>
    </citation>
    <scope>NUCLEOTIDE SEQUENCE [LARGE SCALE GENOMIC DNA]</scope>
    <source>
        <strain evidence="3">HL-2020</strain>
        <tissue evidence="3">Leaf</tissue>
    </source>
</reference>
<feature type="coiled-coil region" evidence="1">
    <location>
        <begin position="123"/>
        <end position="150"/>
    </location>
</feature>
<evidence type="ECO:0000256" key="2">
    <source>
        <dbReference type="SAM" id="MobiDB-lite"/>
    </source>
</evidence>
<dbReference type="EMBL" id="JADFTS010000005">
    <property type="protein sequence ID" value="KAF9607547.1"/>
    <property type="molecule type" value="Genomic_DNA"/>
</dbReference>
<evidence type="ECO:0000313" key="4">
    <source>
        <dbReference type="Proteomes" id="UP000631114"/>
    </source>
</evidence>
<dbReference type="InterPro" id="IPR004252">
    <property type="entry name" value="Probable_transposase_24"/>
</dbReference>
<sequence length="167" mass="18929">MFVDMESTEHARIRRERGKENRRMMKNPHTTGRRGSTRTVEEMVANDPANPPSRTDIFVVTHTRKNGTFVSEEIEINEIVARDPSTKYKDLDHDPVAEVFGKDAKGRVLGLRSGVSKTTRMPAAHYKKKSEEAERSKLELQSQINYLKQEGAQTRISANSPSDQVFG</sequence>
<protein>
    <submittedName>
        <fullName evidence="3">Uncharacterized protein</fullName>
    </submittedName>
</protein>
<feature type="region of interest" description="Disordered" evidence="2">
    <location>
        <begin position="1"/>
        <end position="39"/>
    </location>
</feature>
<feature type="compositionally biased region" description="Basic and acidic residues" evidence="2">
    <location>
        <begin position="7"/>
        <end position="23"/>
    </location>
</feature>
<accession>A0A835I007</accession>
<dbReference type="OrthoDB" id="1077527at2759"/>
<evidence type="ECO:0000256" key="1">
    <source>
        <dbReference type="SAM" id="Coils"/>
    </source>
</evidence>
<dbReference type="AlphaFoldDB" id="A0A835I007"/>
<keyword evidence="4" id="KW-1185">Reference proteome</keyword>
<gene>
    <name evidence="3" type="ORF">IFM89_036909</name>
</gene>
<comment type="caution">
    <text evidence="3">The sequence shown here is derived from an EMBL/GenBank/DDBJ whole genome shotgun (WGS) entry which is preliminary data.</text>
</comment>
<keyword evidence="1" id="KW-0175">Coiled coil</keyword>
<proteinExistence type="predicted"/>
<dbReference type="Proteomes" id="UP000631114">
    <property type="component" value="Unassembled WGS sequence"/>
</dbReference>
<name>A0A835I007_9MAGN</name>
<organism evidence="3 4">
    <name type="scientific">Coptis chinensis</name>
    <dbReference type="NCBI Taxonomy" id="261450"/>
    <lineage>
        <taxon>Eukaryota</taxon>
        <taxon>Viridiplantae</taxon>
        <taxon>Streptophyta</taxon>
        <taxon>Embryophyta</taxon>
        <taxon>Tracheophyta</taxon>
        <taxon>Spermatophyta</taxon>
        <taxon>Magnoliopsida</taxon>
        <taxon>Ranunculales</taxon>
        <taxon>Ranunculaceae</taxon>
        <taxon>Coptidoideae</taxon>
        <taxon>Coptis</taxon>
    </lineage>
</organism>